<keyword evidence="5" id="KW-0560">Oxidoreductase</keyword>
<accession>A0ABP5U5U8</accession>
<comment type="caution">
    <text evidence="10">The sequence shown here is derived from an EMBL/GenBank/DDBJ whole genome shotgun (WGS) entry which is preliminary data.</text>
</comment>
<feature type="region of interest" description="Disordered" evidence="6">
    <location>
        <begin position="356"/>
        <end position="413"/>
    </location>
</feature>
<comment type="cofactor">
    <cofactor evidence="1 5">
        <name>FAD</name>
        <dbReference type="ChEBI" id="CHEBI:57692"/>
    </cofactor>
</comment>
<evidence type="ECO:0000256" key="6">
    <source>
        <dbReference type="SAM" id="MobiDB-lite"/>
    </source>
</evidence>
<dbReference type="InterPro" id="IPR009075">
    <property type="entry name" value="AcylCo_DH/oxidase_C"/>
</dbReference>
<evidence type="ECO:0000256" key="1">
    <source>
        <dbReference type="ARBA" id="ARBA00001974"/>
    </source>
</evidence>
<feature type="domain" description="Acyl-CoA dehydrogenase/oxidase C-terminal" evidence="7">
    <location>
        <begin position="243"/>
        <end position="348"/>
    </location>
</feature>
<dbReference type="InterPro" id="IPR009100">
    <property type="entry name" value="AcylCoA_DH/oxidase_NM_dom_sf"/>
</dbReference>
<name>A0ABP5U5U8_9ACTN</name>
<proteinExistence type="inferred from homology"/>
<dbReference type="PANTHER" id="PTHR43884">
    <property type="entry name" value="ACYL-COA DEHYDROGENASE"/>
    <property type="match status" value="1"/>
</dbReference>
<feature type="domain" description="Acyl-CoA oxidase/dehydrogenase middle" evidence="8">
    <location>
        <begin position="126"/>
        <end position="229"/>
    </location>
</feature>
<evidence type="ECO:0000256" key="5">
    <source>
        <dbReference type="RuleBase" id="RU362125"/>
    </source>
</evidence>
<dbReference type="SUPFAM" id="SSF47203">
    <property type="entry name" value="Acyl-CoA dehydrogenase C-terminal domain-like"/>
    <property type="match status" value="1"/>
</dbReference>
<feature type="domain" description="Acyl-CoA dehydrogenase/oxidase N-terminal" evidence="9">
    <location>
        <begin position="12"/>
        <end position="122"/>
    </location>
</feature>
<organism evidence="10 11">
    <name type="scientific">Gordonia cholesterolivorans</name>
    <dbReference type="NCBI Taxonomy" id="559625"/>
    <lineage>
        <taxon>Bacteria</taxon>
        <taxon>Bacillati</taxon>
        <taxon>Actinomycetota</taxon>
        <taxon>Actinomycetes</taxon>
        <taxon>Mycobacteriales</taxon>
        <taxon>Gordoniaceae</taxon>
        <taxon>Gordonia</taxon>
    </lineage>
</organism>
<gene>
    <name evidence="10" type="ORF">GCM10009855_04620</name>
</gene>
<evidence type="ECO:0000256" key="2">
    <source>
        <dbReference type="ARBA" id="ARBA00009347"/>
    </source>
</evidence>
<dbReference type="SUPFAM" id="SSF56645">
    <property type="entry name" value="Acyl-CoA dehydrogenase NM domain-like"/>
    <property type="match status" value="1"/>
</dbReference>
<dbReference type="Pfam" id="PF00441">
    <property type="entry name" value="Acyl-CoA_dh_1"/>
    <property type="match status" value="1"/>
</dbReference>
<reference evidence="11" key="1">
    <citation type="journal article" date="2019" name="Int. J. Syst. Evol. Microbiol.">
        <title>The Global Catalogue of Microorganisms (GCM) 10K type strain sequencing project: providing services to taxonomists for standard genome sequencing and annotation.</title>
        <authorList>
            <consortium name="The Broad Institute Genomics Platform"/>
            <consortium name="The Broad Institute Genome Sequencing Center for Infectious Disease"/>
            <person name="Wu L."/>
            <person name="Ma J."/>
        </authorList>
    </citation>
    <scope>NUCLEOTIDE SEQUENCE [LARGE SCALE GENOMIC DNA]</scope>
    <source>
        <strain evidence="11">JCM 16227</strain>
    </source>
</reference>
<dbReference type="InterPro" id="IPR006091">
    <property type="entry name" value="Acyl-CoA_Oxase/DH_mid-dom"/>
</dbReference>
<keyword evidence="4 5" id="KW-0274">FAD</keyword>
<dbReference type="Proteomes" id="UP001501170">
    <property type="component" value="Unassembled WGS sequence"/>
</dbReference>
<dbReference type="EMBL" id="BAAARB010000002">
    <property type="protein sequence ID" value="GAA2368404.1"/>
    <property type="molecule type" value="Genomic_DNA"/>
</dbReference>
<sequence>MGKLCATENLSTEQRDILATVRDFVDQQILPMATHLEHADEYPTEIVAQMKQMGLFGLTIDEEYGGLGESLLTYALVVEEIARGWMSVSGIINTHFIVAYLLQQHGTPEQRAKYLPRLAAGDLTCAFSMSEPGLGSDVAAVTTSATPDGRGRYTVNGQKMWVTNGASSSLVAVLVRTPEGRDRPHQNLTTFLIEKTPGFGEAAPGLTIPGKIEKMGYKGVDTTELLFDDYSIDAAEILGGEPGRGFYQMMDGVEVGRVNVAARAVGVAHRAFELGTSYAQQRETFGKPIAEHQAVLFRIAEMGTKVEAAHQMVVRAARVKDAGERNDLEAGMAKYLASEYCRDVVEDAFTDPRRIRFRQGVRDRTPLPRGPHAPDRRGNRRHPADDHRPAAAGELLRTVTGSGTRGRRTRHTAVIRPAVVSVRQASPSCPRSARLS</sequence>
<evidence type="ECO:0000259" key="7">
    <source>
        <dbReference type="Pfam" id="PF00441"/>
    </source>
</evidence>
<dbReference type="InterPro" id="IPR037069">
    <property type="entry name" value="AcylCoA_DH/ox_N_sf"/>
</dbReference>
<dbReference type="InterPro" id="IPR036250">
    <property type="entry name" value="AcylCo_DH-like_C"/>
</dbReference>
<dbReference type="Gene3D" id="1.10.540.10">
    <property type="entry name" value="Acyl-CoA dehydrogenase/oxidase, N-terminal domain"/>
    <property type="match status" value="1"/>
</dbReference>
<protein>
    <submittedName>
        <fullName evidence="10">Acyl-CoA dehydrogenase family protein</fullName>
    </submittedName>
</protein>
<comment type="similarity">
    <text evidence="2 5">Belongs to the acyl-CoA dehydrogenase family.</text>
</comment>
<dbReference type="Pfam" id="PF02771">
    <property type="entry name" value="Acyl-CoA_dh_N"/>
    <property type="match status" value="1"/>
</dbReference>
<evidence type="ECO:0000313" key="11">
    <source>
        <dbReference type="Proteomes" id="UP001501170"/>
    </source>
</evidence>
<dbReference type="InterPro" id="IPR046373">
    <property type="entry name" value="Acyl-CoA_Oxase/DH_mid-dom_sf"/>
</dbReference>
<dbReference type="Pfam" id="PF02770">
    <property type="entry name" value="Acyl-CoA_dh_M"/>
    <property type="match status" value="1"/>
</dbReference>
<evidence type="ECO:0000256" key="3">
    <source>
        <dbReference type="ARBA" id="ARBA00022630"/>
    </source>
</evidence>
<dbReference type="Gene3D" id="2.40.110.10">
    <property type="entry name" value="Butyryl-CoA Dehydrogenase, subunit A, domain 2"/>
    <property type="match status" value="1"/>
</dbReference>
<dbReference type="InterPro" id="IPR013786">
    <property type="entry name" value="AcylCoA_DH/ox_N"/>
</dbReference>
<evidence type="ECO:0000256" key="4">
    <source>
        <dbReference type="ARBA" id="ARBA00022827"/>
    </source>
</evidence>
<dbReference type="Gene3D" id="1.20.140.10">
    <property type="entry name" value="Butyryl-CoA Dehydrogenase, subunit A, domain 3"/>
    <property type="match status" value="1"/>
</dbReference>
<evidence type="ECO:0000259" key="9">
    <source>
        <dbReference type="Pfam" id="PF02771"/>
    </source>
</evidence>
<evidence type="ECO:0000259" key="8">
    <source>
        <dbReference type="Pfam" id="PF02770"/>
    </source>
</evidence>
<dbReference type="PANTHER" id="PTHR43884:SF12">
    <property type="entry name" value="ISOVALERYL-COA DEHYDROGENASE, MITOCHONDRIAL-RELATED"/>
    <property type="match status" value="1"/>
</dbReference>
<evidence type="ECO:0000313" key="10">
    <source>
        <dbReference type="EMBL" id="GAA2368404.1"/>
    </source>
</evidence>
<keyword evidence="3 5" id="KW-0285">Flavoprotein</keyword>
<keyword evidence="11" id="KW-1185">Reference proteome</keyword>
<feature type="compositionally biased region" description="Basic and acidic residues" evidence="6">
    <location>
        <begin position="356"/>
        <end position="389"/>
    </location>
</feature>